<evidence type="ECO:0000313" key="2">
    <source>
        <dbReference type="Proteomes" id="UP001600941"/>
    </source>
</evidence>
<name>A0ABQ0BRQ3_9FIRM</name>
<protein>
    <submittedName>
        <fullName evidence="1">Uncharacterized protein</fullName>
    </submittedName>
</protein>
<sequence length="73" mass="7904">MGIYNCHGQRAGREGKYLAGKLGQFTRNYTQTVKRAADNKRRYAPGEGSIPPVLLSGVSKGVPPLAHDFACKV</sequence>
<proteinExistence type="predicted"/>
<dbReference type="Proteomes" id="UP001600941">
    <property type="component" value="Unassembled WGS sequence"/>
</dbReference>
<dbReference type="EMBL" id="BAABZQ010000001">
    <property type="protein sequence ID" value="GAA6499205.1"/>
    <property type="molecule type" value="Genomic_DNA"/>
</dbReference>
<comment type="caution">
    <text evidence="1">The sequence shown here is derived from an EMBL/GenBank/DDBJ whole genome shotgun (WGS) entry which is preliminary data.</text>
</comment>
<keyword evidence="2" id="KW-1185">Reference proteome</keyword>
<reference evidence="1 2" key="1">
    <citation type="submission" date="2024-04" db="EMBL/GenBank/DDBJ databases">
        <title>Defined microbial consortia suppress multidrug-resistant proinflammatory Enterobacteriaceae via ecological control.</title>
        <authorList>
            <person name="Furuichi M."/>
            <person name="Kawaguchi T."/>
            <person name="Pust M."/>
            <person name="Yasuma K."/>
            <person name="Plichta D."/>
            <person name="Hasegawa N."/>
            <person name="Ohya T."/>
            <person name="Bhattarai S."/>
            <person name="Sasajima S."/>
            <person name="Aoto Y."/>
            <person name="Tuganbaev T."/>
            <person name="Yaginuma M."/>
            <person name="Ueda M."/>
            <person name="Okahashi N."/>
            <person name="Amafuji K."/>
            <person name="Kiridooshi Y."/>
            <person name="Sugita K."/>
            <person name="Strazar M."/>
            <person name="Skelly A."/>
            <person name="Suda W."/>
            <person name="Hattori M."/>
            <person name="Nakamoto N."/>
            <person name="Caballero S."/>
            <person name="Norman J."/>
            <person name="Olle B."/>
            <person name="Tanoue T."/>
            <person name="Arita M."/>
            <person name="Bucci V."/>
            <person name="Atarashi K."/>
            <person name="Xavier R."/>
            <person name="Honda K."/>
        </authorList>
    </citation>
    <scope>NUCLEOTIDE SEQUENCE [LARGE SCALE GENOMIC DNA]</scope>
    <source>
        <strain evidence="2">k34-0107-D12</strain>
    </source>
</reference>
<accession>A0ABQ0BRQ3</accession>
<gene>
    <name evidence="1" type="ORF">K340107D12_20210</name>
</gene>
<organism evidence="1 2">
    <name type="scientific">Blautia parvula</name>
    <dbReference type="NCBI Taxonomy" id="2877527"/>
    <lineage>
        <taxon>Bacteria</taxon>
        <taxon>Bacillati</taxon>
        <taxon>Bacillota</taxon>
        <taxon>Clostridia</taxon>
        <taxon>Lachnospirales</taxon>
        <taxon>Lachnospiraceae</taxon>
        <taxon>Blautia</taxon>
    </lineage>
</organism>
<evidence type="ECO:0000313" key="1">
    <source>
        <dbReference type="EMBL" id="GAA6499205.1"/>
    </source>
</evidence>